<keyword evidence="2" id="KW-0539">Nucleus</keyword>
<comment type="subcellular location">
    <subcellularLocation>
        <location evidence="1">Nucleus</location>
    </subcellularLocation>
</comment>
<feature type="region of interest" description="Disordered" evidence="3">
    <location>
        <begin position="104"/>
        <end position="139"/>
    </location>
</feature>
<sequence>MESRTEELYCYCCLSNGLLYLSGEMANPQNVELEAAKFLHKLIQESKDEPTKLATKLYVILQHMRSSGKENSMPYQVISRAMETVIKENNLDIETLMSSRLPMAAGTQTGDSASSHLPGSSQRVGAAKDSKSSFSGNEVSGPLPCLKWLVLSNVEASYFRWSHQGSWVSSGVPGSYLSAESANRMQFGNSSFDSHSFTAKTAKDRSMEVFPASASGDHSAGKSMSGKALDHGDLVWQPMQISWINCWICQGGFPSSLPESNMVRATASRDSGKSPVPQASTAGLPFKEQQLKQLRAQCLVFLAFRNGLMPKKLHLEIALGNFYTKEDGARRDHVDQKGKEQFISDPSNVPEVPRLLERPDGSKGPPSILDSNLIKEADFAKIPDERSTQPAMLVENEQDRKCLVTGRKTDAEILTQDNVELHASAQREPHHSSTREAFSRNHDDDLGNIHQSKIISSAVMAACEQSKLEESGGTGNGFANDMPKVPLPTNIAMHEDLLHRKDEATSQTQNPVDFHTVGNLHSDKKMQSFPLKDQWKPVPGVNAQNFSSVQVKDSNILVKNISQ</sequence>
<evidence type="ECO:0000256" key="2">
    <source>
        <dbReference type="ARBA" id="ARBA00023242"/>
    </source>
</evidence>
<evidence type="ECO:0000256" key="1">
    <source>
        <dbReference type="ARBA" id="ARBA00004123"/>
    </source>
</evidence>
<accession>A0AAW2QU21</accession>
<comment type="caution">
    <text evidence="5">The sequence shown here is derived from an EMBL/GenBank/DDBJ whole genome shotgun (WGS) entry which is preliminary data.</text>
</comment>
<dbReference type="EMBL" id="JACGWK010000002">
    <property type="protein sequence ID" value="KAL0371132.1"/>
    <property type="molecule type" value="Genomic_DNA"/>
</dbReference>
<evidence type="ECO:0000256" key="3">
    <source>
        <dbReference type="SAM" id="MobiDB-lite"/>
    </source>
</evidence>
<dbReference type="GO" id="GO:0006355">
    <property type="term" value="P:regulation of DNA-templated transcription"/>
    <property type="evidence" value="ECO:0007669"/>
    <property type="project" value="InterPro"/>
</dbReference>
<dbReference type="GO" id="GO:0048731">
    <property type="term" value="P:system development"/>
    <property type="evidence" value="ECO:0007669"/>
    <property type="project" value="UniProtKB-ARBA"/>
</dbReference>
<protein>
    <submittedName>
        <fullName evidence="5">Chromatin structure-remodeling complex protein SYD</fullName>
    </submittedName>
</protein>
<dbReference type="GO" id="GO:0005524">
    <property type="term" value="F:ATP binding"/>
    <property type="evidence" value="ECO:0007669"/>
    <property type="project" value="InterPro"/>
</dbReference>
<reference evidence="5" key="1">
    <citation type="submission" date="2020-06" db="EMBL/GenBank/DDBJ databases">
        <authorList>
            <person name="Li T."/>
            <person name="Hu X."/>
            <person name="Zhang T."/>
            <person name="Song X."/>
            <person name="Zhang H."/>
            <person name="Dai N."/>
            <person name="Sheng W."/>
            <person name="Hou X."/>
            <person name="Wei L."/>
        </authorList>
    </citation>
    <scope>NUCLEOTIDE SEQUENCE</scope>
    <source>
        <strain evidence="5">G01</strain>
        <tissue evidence="5">Leaf</tissue>
    </source>
</reference>
<dbReference type="InterPro" id="IPR014978">
    <property type="entry name" value="Gln-Leu-Gln_QLQ"/>
</dbReference>
<dbReference type="SMART" id="SM00951">
    <property type="entry name" value="QLQ"/>
    <property type="match status" value="1"/>
</dbReference>
<evidence type="ECO:0000259" key="4">
    <source>
        <dbReference type="SMART" id="SM00951"/>
    </source>
</evidence>
<feature type="region of interest" description="Disordered" evidence="3">
    <location>
        <begin position="335"/>
        <end position="370"/>
    </location>
</feature>
<feature type="compositionally biased region" description="Basic and acidic residues" evidence="3">
    <location>
        <begin position="425"/>
        <end position="446"/>
    </location>
</feature>
<feature type="region of interest" description="Disordered" evidence="3">
    <location>
        <begin position="421"/>
        <end position="446"/>
    </location>
</feature>
<dbReference type="GO" id="GO:0005634">
    <property type="term" value="C:nucleus"/>
    <property type="evidence" value="ECO:0007669"/>
    <property type="project" value="UniProtKB-SubCell"/>
</dbReference>
<evidence type="ECO:0000313" key="5">
    <source>
        <dbReference type="EMBL" id="KAL0371132.1"/>
    </source>
</evidence>
<feature type="domain" description="QLQ" evidence="4">
    <location>
        <begin position="284"/>
        <end position="319"/>
    </location>
</feature>
<reference evidence="5" key="2">
    <citation type="journal article" date="2024" name="Plant">
        <title>Genomic evolution and insights into agronomic trait innovations of Sesamum species.</title>
        <authorList>
            <person name="Miao H."/>
            <person name="Wang L."/>
            <person name="Qu L."/>
            <person name="Liu H."/>
            <person name="Sun Y."/>
            <person name="Le M."/>
            <person name="Wang Q."/>
            <person name="Wei S."/>
            <person name="Zheng Y."/>
            <person name="Lin W."/>
            <person name="Duan Y."/>
            <person name="Cao H."/>
            <person name="Xiong S."/>
            <person name="Wang X."/>
            <person name="Wei L."/>
            <person name="Li C."/>
            <person name="Ma Q."/>
            <person name="Ju M."/>
            <person name="Zhao R."/>
            <person name="Li G."/>
            <person name="Mu C."/>
            <person name="Tian Q."/>
            <person name="Mei H."/>
            <person name="Zhang T."/>
            <person name="Gao T."/>
            <person name="Zhang H."/>
        </authorList>
    </citation>
    <scope>NUCLEOTIDE SEQUENCE</scope>
    <source>
        <strain evidence="5">G01</strain>
    </source>
</reference>
<dbReference type="AlphaFoldDB" id="A0AAW2QU21"/>
<name>A0AAW2QU21_9LAMI</name>
<feature type="non-terminal residue" evidence="5">
    <location>
        <position position="563"/>
    </location>
</feature>
<feature type="compositionally biased region" description="Polar residues" evidence="3">
    <location>
        <begin position="106"/>
        <end position="123"/>
    </location>
</feature>
<organism evidence="5">
    <name type="scientific">Sesamum angustifolium</name>
    <dbReference type="NCBI Taxonomy" id="2727405"/>
    <lineage>
        <taxon>Eukaryota</taxon>
        <taxon>Viridiplantae</taxon>
        <taxon>Streptophyta</taxon>
        <taxon>Embryophyta</taxon>
        <taxon>Tracheophyta</taxon>
        <taxon>Spermatophyta</taxon>
        <taxon>Magnoliopsida</taxon>
        <taxon>eudicotyledons</taxon>
        <taxon>Gunneridae</taxon>
        <taxon>Pentapetalae</taxon>
        <taxon>asterids</taxon>
        <taxon>lamiids</taxon>
        <taxon>Lamiales</taxon>
        <taxon>Pedaliaceae</taxon>
        <taxon>Sesamum</taxon>
    </lineage>
</organism>
<gene>
    <name evidence="5" type="ORF">Sangu_0431300</name>
</gene>
<proteinExistence type="predicted"/>